<organism evidence="1 2">
    <name type="scientific">Moritella viscosa</name>
    <dbReference type="NCBI Taxonomy" id="80854"/>
    <lineage>
        <taxon>Bacteria</taxon>
        <taxon>Pseudomonadati</taxon>
        <taxon>Pseudomonadota</taxon>
        <taxon>Gammaproteobacteria</taxon>
        <taxon>Alteromonadales</taxon>
        <taxon>Moritellaceae</taxon>
        <taxon>Moritella</taxon>
    </lineage>
</organism>
<keyword evidence="2" id="KW-1185">Reference proteome</keyword>
<gene>
    <name evidence="1" type="ORF">MT2528_4070</name>
</gene>
<proteinExistence type="predicted"/>
<sequence length="95" mass="10165">MEGHTTDRNDALAIANAAIQIGIKYSPAKSLEQQAMQSLESSRRFLSRNLVSLGQHIRGSLLGYGIANPKDEKGLEASVQTVLDGETNIPAKSSV</sequence>
<reference evidence="1 2" key="1">
    <citation type="submission" date="2016-11" db="EMBL/GenBank/DDBJ databases">
        <authorList>
            <person name="Klemetsen T."/>
        </authorList>
    </citation>
    <scope>NUCLEOTIDE SEQUENCE [LARGE SCALE GENOMIC DNA]</scope>
    <source>
        <strain evidence="1">MT 2528</strain>
    </source>
</reference>
<comment type="caution">
    <text evidence="1">The sequence shown here is derived from an EMBL/GenBank/DDBJ whole genome shotgun (WGS) entry which is preliminary data.</text>
</comment>
<dbReference type="EMBL" id="FPLJ01000102">
    <property type="protein sequence ID" value="SGZ00684.1"/>
    <property type="molecule type" value="Genomic_DNA"/>
</dbReference>
<protein>
    <submittedName>
        <fullName evidence="1">ISCps1, transposase</fullName>
    </submittedName>
</protein>
<evidence type="ECO:0000313" key="2">
    <source>
        <dbReference type="Proteomes" id="UP000182660"/>
    </source>
</evidence>
<dbReference type="Proteomes" id="UP000182660">
    <property type="component" value="Unassembled WGS sequence"/>
</dbReference>
<accession>A0ABY1HIC0</accession>
<name>A0ABY1HIC0_9GAMM</name>
<evidence type="ECO:0000313" key="1">
    <source>
        <dbReference type="EMBL" id="SGZ00684.1"/>
    </source>
</evidence>